<evidence type="ECO:0000313" key="4">
    <source>
        <dbReference type="Proteomes" id="UP000788426"/>
    </source>
</evidence>
<proteinExistence type="predicted"/>
<dbReference type="Proteomes" id="UP000788426">
    <property type="component" value="Unassembled WGS sequence"/>
</dbReference>
<keyword evidence="1" id="KW-1133">Transmembrane helix</keyword>
<dbReference type="Pfam" id="PF06713">
    <property type="entry name" value="bPH_4"/>
    <property type="match status" value="1"/>
</dbReference>
<dbReference type="RefSeq" id="WP_219482171.1">
    <property type="nucleotide sequence ID" value="NZ_JAHXCT010000007.1"/>
</dbReference>
<feature type="domain" description="Uncharacterized protein YyaB-like PH" evidence="2">
    <location>
        <begin position="63"/>
        <end position="127"/>
    </location>
</feature>
<keyword evidence="1" id="KW-0472">Membrane</keyword>
<protein>
    <submittedName>
        <fullName evidence="3">PH domain-containing protein</fullName>
    </submittedName>
</protein>
<reference evidence="3 4" key="1">
    <citation type="submission" date="2021-07" db="EMBL/GenBank/DDBJ databases">
        <title>Genomic diversity and antimicrobial resistance of Prevotella spp. isolated from chronic lung disease airways.</title>
        <authorList>
            <person name="Webb K.A."/>
            <person name="Olagoke O.S."/>
            <person name="Baird T."/>
            <person name="Neill J."/>
            <person name="Pham A."/>
            <person name="Wells T.J."/>
            <person name="Ramsay K.A."/>
            <person name="Bell S.C."/>
            <person name="Sarovich D.S."/>
            <person name="Price E.P."/>
        </authorList>
    </citation>
    <scope>NUCLEOTIDE SEQUENCE [LARGE SCALE GENOMIC DNA]</scope>
    <source>
        <strain evidence="3 4">SCHI0011.S.12</strain>
    </source>
</reference>
<comment type="caution">
    <text evidence="3">The sequence shown here is derived from an EMBL/GenBank/DDBJ whole genome shotgun (WGS) entry which is preliminary data.</text>
</comment>
<evidence type="ECO:0000313" key="3">
    <source>
        <dbReference type="EMBL" id="MBW4770003.1"/>
    </source>
</evidence>
<evidence type="ECO:0000259" key="2">
    <source>
        <dbReference type="Pfam" id="PF06713"/>
    </source>
</evidence>
<name>A0ABS6YEJ7_9BACT</name>
<keyword evidence="1" id="KW-0812">Transmembrane</keyword>
<accession>A0ABS6YEJ7</accession>
<sequence>MNRTFQQQFNWQAKIAIFLTSGFAFYMFWQQKALVGTLFALFALFIINYIINSSYTFKAIDNQQFLEINHGRFYRKKTISLAQINNISTHKICFGLITSLIIETENKQYIGIQPQQPELFINEFYKRKNANNKNDDE</sequence>
<keyword evidence="4" id="KW-1185">Reference proteome</keyword>
<dbReference type="InterPro" id="IPR009589">
    <property type="entry name" value="PH_YyaB-like"/>
</dbReference>
<feature type="transmembrane region" description="Helical" evidence="1">
    <location>
        <begin position="12"/>
        <end position="29"/>
    </location>
</feature>
<organism evidence="3 4">
    <name type="scientific">Hoylesella nanceiensis</name>
    <dbReference type="NCBI Taxonomy" id="425941"/>
    <lineage>
        <taxon>Bacteria</taxon>
        <taxon>Pseudomonadati</taxon>
        <taxon>Bacteroidota</taxon>
        <taxon>Bacteroidia</taxon>
        <taxon>Bacteroidales</taxon>
        <taxon>Prevotellaceae</taxon>
        <taxon>Hoylesella</taxon>
    </lineage>
</organism>
<evidence type="ECO:0000256" key="1">
    <source>
        <dbReference type="SAM" id="Phobius"/>
    </source>
</evidence>
<gene>
    <name evidence="3" type="ORF">KZO38_09585</name>
</gene>
<dbReference type="EMBL" id="JAHXCT010000007">
    <property type="protein sequence ID" value="MBW4770003.1"/>
    <property type="molecule type" value="Genomic_DNA"/>
</dbReference>
<feature type="transmembrane region" description="Helical" evidence="1">
    <location>
        <begin position="35"/>
        <end position="51"/>
    </location>
</feature>